<reference evidence="1" key="2">
    <citation type="submission" date="2021-09" db="EMBL/GenBank/DDBJ databases">
        <authorList>
            <person name="Jia N."/>
            <person name="Wang J."/>
            <person name="Shi W."/>
            <person name="Du L."/>
            <person name="Sun Y."/>
            <person name="Zhan W."/>
            <person name="Jiang J."/>
            <person name="Wang Q."/>
            <person name="Zhang B."/>
            <person name="Ji P."/>
            <person name="Sakyi L.B."/>
            <person name="Cui X."/>
            <person name="Yuan T."/>
            <person name="Jiang B."/>
            <person name="Yang W."/>
            <person name="Lam T.T.-Y."/>
            <person name="Chang Q."/>
            <person name="Ding S."/>
            <person name="Wang X."/>
            <person name="Zhu J."/>
            <person name="Ruan X."/>
            <person name="Zhao L."/>
            <person name="Wei J."/>
            <person name="Que T."/>
            <person name="Du C."/>
            <person name="Cheng J."/>
            <person name="Dai P."/>
            <person name="Han X."/>
            <person name="Huang E."/>
            <person name="Gao Y."/>
            <person name="Liu J."/>
            <person name="Shao H."/>
            <person name="Ye R."/>
            <person name="Li L."/>
            <person name="Wei W."/>
            <person name="Wang X."/>
            <person name="Wang C."/>
            <person name="Huo Q."/>
            <person name="Li W."/>
            <person name="Guo W."/>
            <person name="Chen H."/>
            <person name="Chen S."/>
            <person name="Zhou L."/>
            <person name="Zhou L."/>
            <person name="Ni X."/>
            <person name="Tian J."/>
            <person name="Zhou Y."/>
            <person name="Sheng Y."/>
            <person name="Liu T."/>
            <person name="Pan Y."/>
            <person name="Xia L."/>
            <person name="Li J."/>
            <person name="Zhao F."/>
            <person name="Cao W."/>
        </authorList>
    </citation>
    <scope>NUCLEOTIDE SEQUENCE</scope>
    <source>
        <strain evidence="1">Rmic-2018</strain>
        <tissue evidence="1">Larvae</tissue>
    </source>
</reference>
<dbReference type="VEuPathDB" id="VectorBase:LOC119178163"/>
<dbReference type="InterPro" id="IPR032675">
    <property type="entry name" value="LRR_dom_sf"/>
</dbReference>
<dbReference type="SUPFAM" id="SSF52047">
    <property type="entry name" value="RNI-like"/>
    <property type="match status" value="1"/>
</dbReference>
<proteinExistence type="predicted"/>
<dbReference type="OMA" id="QWREEET"/>
<name>A0A9J6D7G0_RHIMP</name>
<evidence type="ECO:0000313" key="2">
    <source>
        <dbReference type="Proteomes" id="UP000821866"/>
    </source>
</evidence>
<keyword evidence="2" id="KW-1185">Reference proteome</keyword>
<dbReference type="OrthoDB" id="6504283at2759"/>
<comment type="caution">
    <text evidence="1">The sequence shown here is derived from an EMBL/GenBank/DDBJ whole genome shotgun (WGS) entry which is preliminary data.</text>
</comment>
<dbReference type="AlphaFoldDB" id="A0A9J6D7G0"/>
<gene>
    <name evidence="1" type="ORF">HPB51_019066</name>
</gene>
<organism evidence="1 2">
    <name type="scientific">Rhipicephalus microplus</name>
    <name type="common">Cattle tick</name>
    <name type="synonym">Boophilus microplus</name>
    <dbReference type="NCBI Taxonomy" id="6941"/>
    <lineage>
        <taxon>Eukaryota</taxon>
        <taxon>Metazoa</taxon>
        <taxon>Ecdysozoa</taxon>
        <taxon>Arthropoda</taxon>
        <taxon>Chelicerata</taxon>
        <taxon>Arachnida</taxon>
        <taxon>Acari</taxon>
        <taxon>Parasitiformes</taxon>
        <taxon>Ixodida</taxon>
        <taxon>Ixodoidea</taxon>
        <taxon>Ixodidae</taxon>
        <taxon>Rhipicephalinae</taxon>
        <taxon>Rhipicephalus</taxon>
        <taxon>Boophilus</taxon>
    </lineage>
</organism>
<accession>A0A9J6D7G0</accession>
<dbReference type="EMBL" id="JABSTU010000011">
    <property type="protein sequence ID" value="KAH8009751.1"/>
    <property type="molecule type" value="Genomic_DNA"/>
</dbReference>
<evidence type="ECO:0000313" key="1">
    <source>
        <dbReference type="EMBL" id="KAH8009751.1"/>
    </source>
</evidence>
<reference evidence="1" key="1">
    <citation type="journal article" date="2020" name="Cell">
        <title>Large-Scale Comparative Analyses of Tick Genomes Elucidate Their Genetic Diversity and Vector Capacities.</title>
        <authorList>
            <consortium name="Tick Genome and Microbiome Consortium (TIGMIC)"/>
            <person name="Jia N."/>
            <person name="Wang J."/>
            <person name="Shi W."/>
            <person name="Du L."/>
            <person name="Sun Y."/>
            <person name="Zhan W."/>
            <person name="Jiang J.F."/>
            <person name="Wang Q."/>
            <person name="Zhang B."/>
            <person name="Ji P."/>
            <person name="Bell-Sakyi L."/>
            <person name="Cui X.M."/>
            <person name="Yuan T.T."/>
            <person name="Jiang B.G."/>
            <person name="Yang W.F."/>
            <person name="Lam T.T."/>
            <person name="Chang Q.C."/>
            <person name="Ding S.J."/>
            <person name="Wang X.J."/>
            <person name="Zhu J.G."/>
            <person name="Ruan X.D."/>
            <person name="Zhao L."/>
            <person name="Wei J.T."/>
            <person name="Ye R.Z."/>
            <person name="Que T.C."/>
            <person name="Du C.H."/>
            <person name="Zhou Y.H."/>
            <person name="Cheng J.X."/>
            <person name="Dai P.F."/>
            <person name="Guo W.B."/>
            <person name="Han X.H."/>
            <person name="Huang E.J."/>
            <person name="Li L.F."/>
            <person name="Wei W."/>
            <person name="Gao Y.C."/>
            <person name="Liu J.Z."/>
            <person name="Shao H.Z."/>
            <person name="Wang X."/>
            <person name="Wang C.C."/>
            <person name="Yang T.C."/>
            <person name="Huo Q.B."/>
            <person name="Li W."/>
            <person name="Chen H.Y."/>
            <person name="Chen S.E."/>
            <person name="Zhou L.G."/>
            <person name="Ni X.B."/>
            <person name="Tian J.H."/>
            <person name="Sheng Y."/>
            <person name="Liu T."/>
            <person name="Pan Y.S."/>
            <person name="Xia L.Y."/>
            <person name="Li J."/>
            <person name="Zhao F."/>
            <person name="Cao W.C."/>
        </authorList>
    </citation>
    <scope>NUCLEOTIDE SEQUENCE</scope>
    <source>
        <strain evidence="1">Rmic-2018</strain>
    </source>
</reference>
<sequence length="257" mass="29430">MDAIDAPMSSQIADYIRHSTTLKKLHLSLFCEPSQEIPGSKSWAEIVTSMSRNGSVEELHVKLPNIEGQDTKILAQAVKSNKNMQRVYFVPERSLDANDFFRVLAENIRENLTLLAVVVDVTLDDKELARNWFIVWDVMRRNSGRLRHASLFVSGTRCDRACAEALEWMHLHPALPEQVAELSSVPKRDAILMIKNAVKLLEGMHEFMRLAGVVSRRVSCQWREEETAQLCDLNEDCWRRVRGYLRLSDVGYSSERT</sequence>
<protein>
    <submittedName>
        <fullName evidence="1">Uncharacterized protein</fullName>
    </submittedName>
</protein>
<dbReference type="Gene3D" id="3.80.10.10">
    <property type="entry name" value="Ribonuclease Inhibitor"/>
    <property type="match status" value="1"/>
</dbReference>
<dbReference type="Proteomes" id="UP000821866">
    <property type="component" value="Chromosome 9"/>
</dbReference>